<evidence type="ECO:0000313" key="5">
    <source>
        <dbReference type="Proteomes" id="UP000799118"/>
    </source>
</evidence>
<dbReference type="PANTHER" id="PTHR22847:SF637">
    <property type="entry name" value="WD REPEAT DOMAIN 5B"/>
    <property type="match status" value="1"/>
</dbReference>
<dbReference type="GO" id="GO:1990234">
    <property type="term" value="C:transferase complex"/>
    <property type="evidence" value="ECO:0007669"/>
    <property type="project" value="UniProtKB-ARBA"/>
</dbReference>
<reference evidence="4" key="1">
    <citation type="journal article" date="2019" name="Environ. Microbiol.">
        <title>Fungal ecological strategies reflected in gene transcription - a case study of two litter decomposers.</title>
        <authorList>
            <person name="Barbi F."/>
            <person name="Kohler A."/>
            <person name="Barry K."/>
            <person name="Baskaran P."/>
            <person name="Daum C."/>
            <person name="Fauchery L."/>
            <person name="Ihrmark K."/>
            <person name="Kuo A."/>
            <person name="LaButti K."/>
            <person name="Lipzen A."/>
            <person name="Morin E."/>
            <person name="Grigoriev I.V."/>
            <person name="Henrissat B."/>
            <person name="Lindahl B."/>
            <person name="Martin F."/>
        </authorList>
    </citation>
    <scope>NUCLEOTIDE SEQUENCE</scope>
    <source>
        <strain evidence="4">JB14</strain>
    </source>
</reference>
<evidence type="ECO:0000256" key="2">
    <source>
        <dbReference type="ARBA" id="ARBA00022737"/>
    </source>
</evidence>
<dbReference type="PROSITE" id="PS50294">
    <property type="entry name" value="WD_REPEATS_REGION"/>
    <property type="match status" value="2"/>
</dbReference>
<evidence type="ECO:0000313" key="4">
    <source>
        <dbReference type="EMBL" id="KAE9386874.1"/>
    </source>
</evidence>
<dbReference type="Pfam" id="PF00400">
    <property type="entry name" value="WD40"/>
    <property type="match status" value="2"/>
</dbReference>
<keyword evidence="2" id="KW-0677">Repeat</keyword>
<evidence type="ECO:0000256" key="3">
    <source>
        <dbReference type="PROSITE-ProRule" id="PRU00221"/>
    </source>
</evidence>
<sequence length="167" mass="18498">MGDPLQGHDDFVSSVTFSHDGTRIVSGSYENTVRIWDATTGAQIGDPLQGHDHFVSSVAFSHDGTRIVSGSGKKTVRICETISSGSVINNTPIDYNVSLQAHNNWNLSSDGWITFPNCPHGIVWIPSQFCKPLWRPQNSCIISRVGYTKFSFADCVYGEEWFHCVED</sequence>
<dbReference type="EMBL" id="ML769842">
    <property type="protein sequence ID" value="KAE9386874.1"/>
    <property type="molecule type" value="Genomic_DNA"/>
</dbReference>
<dbReference type="InterPro" id="IPR001680">
    <property type="entry name" value="WD40_rpt"/>
</dbReference>
<dbReference type="SMART" id="SM00320">
    <property type="entry name" value="WD40"/>
    <property type="match status" value="2"/>
</dbReference>
<dbReference type="PANTHER" id="PTHR22847">
    <property type="entry name" value="WD40 REPEAT PROTEIN"/>
    <property type="match status" value="1"/>
</dbReference>
<dbReference type="Proteomes" id="UP000799118">
    <property type="component" value="Unassembled WGS sequence"/>
</dbReference>
<name>A0A6A4GNW7_9AGAR</name>
<organism evidence="4 5">
    <name type="scientific">Gymnopus androsaceus JB14</name>
    <dbReference type="NCBI Taxonomy" id="1447944"/>
    <lineage>
        <taxon>Eukaryota</taxon>
        <taxon>Fungi</taxon>
        <taxon>Dikarya</taxon>
        <taxon>Basidiomycota</taxon>
        <taxon>Agaricomycotina</taxon>
        <taxon>Agaricomycetes</taxon>
        <taxon>Agaricomycetidae</taxon>
        <taxon>Agaricales</taxon>
        <taxon>Marasmiineae</taxon>
        <taxon>Omphalotaceae</taxon>
        <taxon>Gymnopus</taxon>
    </lineage>
</organism>
<protein>
    <submittedName>
        <fullName evidence="4">WD40 repeat-like protein</fullName>
    </submittedName>
</protein>
<dbReference type="SUPFAM" id="SSF50978">
    <property type="entry name" value="WD40 repeat-like"/>
    <property type="match status" value="1"/>
</dbReference>
<dbReference type="InterPro" id="IPR036322">
    <property type="entry name" value="WD40_repeat_dom_sf"/>
</dbReference>
<feature type="repeat" description="WD" evidence="3">
    <location>
        <begin position="48"/>
        <end position="78"/>
    </location>
</feature>
<dbReference type="OrthoDB" id="6262491at2759"/>
<feature type="repeat" description="WD" evidence="3">
    <location>
        <begin position="5"/>
        <end position="46"/>
    </location>
</feature>
<proteinExistence type="predicted"/>
<evidence type="ECO:0000256" key="1">
    <source>
        <dbReference type="ARBA" id="ARBA00022574"/>
    </source>
</evidence>
<keyword evidence="5" id="KW-1185">Reference proteome</keyword>
<dbReference type="AlphaFoldDB" id="A0A6A4GNW7"/>
<dbReference type="Gene3D" id="2.130.10.10">
    <property type="entry name" value="YVTN repeat-like/Quinoprotein amine dehydrogenase"/>
    <property type="match status" value="1"/>
</dbReference>
<gene>
    <name evidence="4" type="ORF">BT96DRAFT_867655</name>
</gene>
<accession>A0A6A4GNW7</accession>
<dbReference type="PROSITE" id="PS50082">
    <property type="entry name" value="WD_REPEATS_2"/>
    <property type="match status" value="2"/>
</dbReference>
<keyword evidence="1 3" id="KW-0853">WD repeat</keyword>
<dbReference type="InterPro" id="IPR015943">
    <property type="entry name" value="WD40/YVTN_repeat-like_dom_sf"/>
</dbReference>
<dbReference type="GO" id="GO:0005634">
    <property type="term" value="C:nucleus"/>
    <property type="evidence" value="ECO:0007669"/>
    <property type="project" value="TreeGrafter"/>
</dbReference>